<organism evidence="10 11">
    <name type="scientific">Rosa chinensis</name>
    <name type="common">China rose</name>
    <dbReference type="NCBI Taxonomy" id="74649"/>
    <lineage>
        <taxon>Eukaryota</taxon>
        <taxon>Viridiplantae</taxon>
        <taxon>Streptophyta</taxon>
        <taxon>Embryophyta</taxon>
        <taxon>Tracheophyta</taxon>
        <taxon>Spermatophyta</taxon>
        <taxon>Magnoliopsida</taxon>
        <taxon>eudicotyledons</taxon>
        <taxon>Gunneridae</taxon>
        <taxon>Pentapetalae</taxon>
        <taxon>rosids</taxon>
        <taxon>fabids</taxon>
        <taxon>Rosales</taxon>
        <taxon>Rosaceae</taxon>
        <taxon>Rosoideae</taxon>
        <taxon>Rosoideae incertae sedis</taxon>
        <taxon>Rosa</taxon>
    </lineage>
</organism>
<keyword evidence="3 10" id="KW-0808">Transferase</keyword>
<dbReference type="InterPro" id="IPR000719">
    <property type="entry name" value="Prot_kinase_dom"/>
</dbReference>
<keyword evidence="11" id="KW-1185">Reference proteome</keyword>
<evidence type="ECO:0000256" key="7">
    <source>
        <dbReference type="ARBA" id="ARBA00047899"/>
    </source>
</evidence>
<evidence type="ECO:0000313" key="11">
    <source>
        <dbReference type="Proteomes" id="UP000238479"/>
    </source>
</evidence>
<dbReference type="EMBL" id="PDCK01000043">
    <property type="protein sequence ID" value="PRQ30467.1"/>
    <property type="molecule type" value="Genomic_DNA"/>
</dbReference>
<name>A0A2P6Q8H7_ROSCH</name>
<evidence type="ECO:0000256" key="3">
    <source>
        <dbReference type="ARBA" id="ARBA00022679"/>
    </source>
</evidence>
<dbReference type="PANTHER" id="PTHR27002">
    <property type="entry name" value="RECEPTOR-LIKE SERINE/THREONINE-PROTEIN KINASE SD1-8"/>
    <property type="match status" value="1"/>
</dbReference>
<proteinExistence type="predicted"/>
<dbReference type="Gene3D" id="3.30.200.20">
    <property type="entry name" value="Phosphorylase Kinase, domain 1"/>
    <property type="match status" value="1"/>
</dbReference>
<accession>A0A2P6Q8H7</accession>
<evidence type="ECO:0000256" key="8">
    <source>
        <dbReference type="ARBA" id="ARBA00048679"/>
    </source>
</evidence>
<dbReference type="Gramene" id="PRQ30467">
    <property type="protein sequence ID" value="PRQ30467"/>
    <property type="gene ID" value="RchiOBHm_Chr5g0024981"/>
</dbReference>
<keyword evidence="6" id="KW-0067">ATP-binding</keyword>
<dbReference type="EC" id="2.7.11.1" evidence="1"/>
<dbReference type="Pfam" id="PF07714">
    <property type="entry name" value="PK_Tyr_Ser-Thr"/>
    <property type="match status" value="1"/>
</dbReference>
<comment type="catalytic activity">
    <reaction evidence="7">
        <text>L-threonyl-[protein] + ATP = O-phospho-L-threonyl-[protein] + ADP + H(+)</text>
        <dbReference type="Rhea" id="RHEA:46608"/>
        <dbReference type="Rhea" id="RHEA-COMP:11060"/>
        <dbReference type="Rhea" id="RHEA-COMP:11605"/>
        <dbReference type="ChEBI" id="CHEBI:15378"/>
        <dbReference type="ChEBI" id="CHEBI:30013"/>
        <dbReference type="ChEBI" id="CHEBI:30616"/>
        <dbReference type="ChEBI" id="CHEBI:61977"/>
        <dbReference type="ChEBI" id="CHEBI:456216"/>
        <dbReference type="EC" id="2.7.11.1"/>
    </reaction>
</comment>
<evidence type="ECO:0000259" key="9">
    <source>
        <dbReference type="PROSITE" id="PS50011"/>
    </source>
</evidence>
<dbReference type="Proteomes" id="UP000238479">
    <property type="component" value="Chromosome 5"/>
</dbReference>
<dbReference type="SUPFAM" id="SSF56112">
    <property type="entry name" value="Protein kinase-like (PK-like)"/>
    <property type="match status" value="1"/>
</dbReference>
<protein>
    <recommendedName>
        <fullName evidence="1">non-specific serine/threonine protein kinase</fullName>
        <ecNumber evidence="1">2.7.11.1</ecNumber>
    </recommendedName>
</protein>
<evidence type="ECO:0000313" key="10">
    <source>
        <dbReference type="EMBL" id="PRQ30467.1"/>
    </source>
</evidence>
<dbReference type="PROSITE" id="PS00108">
    <property type="entry name" value="PROTEIN_KINASE_ST"/>
    <property type="match status" value="1"/>
</dbReference>
<dbReference type="GO" id="GO:0004674">
    <property type="term" value="F:protein serine/threonine kinase activity"/>
    <property type="evidence" value="ECO:0007669"/>
    <property type="project" value="UniProtKB-KW"/>
</dbReference>
<dbReference type="Gene3D" id="1.10.510.10">
    <property type="entry name" value="Transferase(Phosphotransferase) domain 1"/>
    <property type="match status" value="1"/>
</dbReference>
<keyword evidence="2" id="KW-0723">Serine/threonine-protein kinase</keyword>
<dbReference type="GO" id="GO:0004713">
    <property type="term" value="F:protein tyrosine kinase activity"/>
    <property type="evidence" value="ECO:0007669"/>
    <property type="project" value="InterPro"/>
</dbReference>
<dbReference type="FunFam" id="1.10.510.10:FF:001023">
    <property type="entry name" value="Os07g0541700 protein"/>
    <property type="match status" value="1"/>
</dbReference>
<evidence type="ECO:0000256" key="4">
    <source>
        <dbReference type="ARBA" id="ARBA00022741"/>
    </source>
</evidence>
<evidence type="ECO:0000256" key="6">
    <source>
        <dbReference type="ARBA" id="ARBA00022840"/>
    </source>
</evidence>
<dbReference type="PANTHER" id="PTHR27002:SF1087">
    <property type="entry name" value="PROTEIN KINASE DOMAIN-CONTAINING PROTEIN"/>
    <property type="match status" value="1"/>
</dbReference>
<comment type="catalytic activity">
    <reaction evidence="8">
        <text>L-seryl-[protein] + ATP = O-phospho-L-seryl-[protein] + ADP + H(+)</text>
        <dbReference type="Rhea" id="RHEA:17989"/>
        <dbReference type="Rhea" id="RHEA-COMP:9863"/>
        <dbReference type="Rhea" id="RHEA-COMP:11604"/>
        <dbReference type="ChEBI" id="CHEBI:15378"/>
        <dbReference type="ChEBI" id="CHEBI:29999"/>
        <dbReference type="ChEBI" id="CHEBI:30616"/>
        <dbReference type="ChEBI" id="CHEBI:83421"/>
        <dbReference type="ChEBI" id="CHEBI:456216"/>
        <dbReference type="EC" id="2.7.11.1"/>
    </reaction>
</comment>
<dbReference type="InterPro" id="IPR011009">
    <property type="entry name" value="Kinase-like_dom_sf"/>
</dbReference>
<feature type="domain" description="Protein kinase" evidence="9">
    <location>
        <begin position="302"/>
        <end position="450"/>
    </location>
</feature>
<sequence>MKLGVNHKTGKIWSITSWKTHTNPEMGIFNLDWDPNGHQLELRRRGVVYWRSGKFTSNSFEFILPYQRQRYNFSMVSNEYEDYLTYAALEDQTNEPEWILRFQGRLYDNDDQVGIVEADMCGAYNTEGGCQRRDRTPDCTTGFEFSNNFEEKNGSFKPSTSSLSSSRCPYWLNFASDKNYSSSSTDCQATCWQDCDCIGYDFLFDNQTGCRFWSVDCPFSEDLTGSATTTGFVVMTRPPMIRTSSSSRKKGKNRTKIFQKELLSFMRSNRPTAVDGLQIDGKMGQDLSVFSYASVLAATCNFSEENKLGQEGFGPVYKLSKSSGQGVSEFKNELILIYHELQHTNLVQLFGFCLHGEERMLIYEYMPNKSLDYFLFDSTRGMLLDRKKRFNIIEGVAQGLIYLHKYSRLRVIHRDLKASNVLLDDNMNPKISNFGPAKIFTHNEMEANSS</sequence>
<keyword evidence="4" id="KW-0547">Nucleotide-binding</keyword>
<dbReference type="GO" id="GO:0005524">
    <property type="term" value="F:ATP binding"/>
    <property type="evidence" value="ECO:0007669"/>
    <property type="project" value="UniProtKB-KW"/>
</dbReference>
<comment type="caution">
    <text evidence="10">The sequence shown here is derived from an EMBL/GenBank/DDBJ whole genome shotgun (WGS) entry which is preliminary data.</text>
</comment>
<dbReference type="PROSITE" id="PS50011">
    <property type="entry name" value="PROTEIN_KINASE_DOM"/>
    <property type="match status" value="1"/>
</dbReference>
<dbReference type="GO" id="GO:0005886">
    <property type="term" value="C:plasma membrane"/>
    <property type="evidence" value="ECO:0007669"/>
    <property type="project" value="TreeGrafter"/>
</dbReference>
<dbReference type="AlphaFoldDB" id="A0A2P6Q8H7"/>
<dbReference type="InterPro" id="IPR008271">
    <property type="entry name" value="Ser/Thr_kinase_AS"/>
</dbReference>
<gene>
    <name evidence="10" type="ORF">RchiOBHm_Chr5g0024981</name>
</gene>
<evidence type="ECO:0000256" key="5">
    <source>
        <dbReference type="ARBA" id="ARBA00022777"/>
    </source>
</evidence>
<evidence type="ECO:0000256" key="2">
    <source>
        <dbReference type="ARBA" id="ARBA00022527"/>
    </source>
</evidence>
<dbReference type="InterPro" id="IPR001245">
    <property type="entry name" value="Ser-Thr/Tyr_kinase_cat_dom"/>
</dbReference>
<keyword evidence="5" id="KW-0418">Kinase</keyword>
<evidence type="ECO:0000256" key="1">
    <source>
        <dbReference type="ARBA" id="ARBA00012513"/>
    </source>
</evidence>
<reference evidence="10 11" key="1">
    <citation type="journal article" date="2018" name="Nat. Genet.">
        <title>The Rosa genome provides new insights in the design of modern roses.</title>
        <authorList>
            <person name="Bendahmane M."/>
        </authorList>
    </citation>
    <scope>NUCLEOTIDE SEQUENCE [LARGE SCALE GENOMIC DNA]</scope>
    <source>
        <strain evidence="11">cv. Old Blush</strain>
    </source>
</reference>
<dbReference type="SMART" id="SM00219">
    <property type="entry name" value="TyrKc"/>
    <property type="match status" value="1"/>
</dbReference>
<dbReference type="InterPro" id="IPR020635">
    <property type="entry name" value="Tyr_kinase_cat_dom"/>
</dbReference>